<protein>
    <submittedName>
        <fullName evidence="3 4">Transglutaminase</fullName>
    </submittedName>
</protein>
<feature type="domain" description="Transglutaminase-like" evidence="2">
    <location>
        <begin position="401"/>
        <end position="472"/>
    </location>
</feature>
<dbReference type="SMART" id="SM00460">
    <property type="entry name" value="TGc"/>
    <property type="match status" value="1"/>
</dbReference>
<evidence type="ECO:0000259" key="2">
    <source>
        <dbReference type="SMART" id="SM00460"/>
    </source>
</evidence>
<keyword evidence="1" id="KW-1133">Transmembrane helix</keyword>
<dbReference type="SUPFAM" id="SSF54001">
    <property type="entry name" value="Cysteine proteinases"/>
    <property type="match status" value="1"/>
</dbReference>
<evidence type="ECO:0000313" key="3">
    <source>
        <dbReference type="EMBL" id="KTD51365.1"/>
    </source>
</evidence>
<dbReference type="RefSeq" id="WP_058473745.1">
    <property type="nucleotide sequence ID" value="NZ_CAAAIL010000003.1"/>
</dbReference>
<proteinExistence type="predicted"/>
<dbReference type="Gene3D" id="3.10.620.30">
    <property type="match status" value="1"/>
</dbReference>
<feature type="transmembrane region" description="Helical" evidence="1">
    <location>
        <begin position="131"/>
        <end position="151"/>
    </location>
</feature>
<gene>
    <name evidence="3" type="ORF">Lqua_1592</name>
    <name evidence="4" type="ORF">NCTC12376_01183</name>
</gene>
<evidence type="ECO:0000313" key="5">
    <source>
        <dbReference type="Proteomes" id="UP000054639"/>
    </source>
</evidence>
<evidence type="ECO:0000313" key="6">
    <source>
        <dbReference type="Proteomes" id="UP000254230"/>
    </source>
</evidence>
<keyword evidence="1" id="KW-0812">Transmembrane</keyword>
<dbReference type="AlphaFoldDB" id="A0A378KS32"/>
<feature type="transmembrane region" description="Helical" evidence="1">
    <location>
        <begin position="108"/>
        <end position="125"/>
    </location>
</feature>
<dbReference type="Proteomes" id="UP000054639">
    <property type="component" value="Unassembled WGS sequence"/>
</dbReference>
<dbReference type="OrthoDB" id="9804872at2"/>
<keyword evidence="1" id="KW-0472">Membrane</keyword>
<dbReference type="PANTHER" id="PTHR42736">
    <property type="entry name" value="PROTEIN-GLUTAMINE GAMMA-GLUTAMYLTRANSFERASE"/>
    <property type="match status" value="1"/>
</dbReference>
<accession>A0A378KS32</accession>
<keyword evidence="5" id="KW-1185">Reference proteome</keyword>
<dbReference type="Pfam" id="PF01841">
    <property type="entry name" value="Transglut_core"/>
    <property type="match status" value="1"/>
</dbReference>
<dbReference type="EMBL" id="LNYR01000012">
    <property type="protein sequence ID" value="KTD51365.1"/>
    <property type="molecule type" value="Genomic_DNA"/>
</dbReference>
<evidence type="ECO:0000256" key="1">
    <source>
        <dbReference type="SAM" id="Phobius"/>
    </source>
</evidence>
<dbReference type="InterPro" id="IPR021878">
    <property type="entry name" value="TgpA_N"/>
</dbReference>
<sequence>MNSIPSQQTLINTIRYTLFIMLICYLPHLFTAPWWLFILVLSAMGYRLIADYYCLPVPNKWIRFTLVAVCLFLLKLHYGSIVSSGFFIGFLLTFIGLKIIEIHNFRDLKVLALCNFYIIFSALLVLQELWIILYLIIGIIANLSLMLKLTAPQASLRLVGGKSIKLLLIGIPLSIILFYIFPRMTNPLWQVPSQGQMHTGFSEKMNPGSIAELFHDDSIAMRITFKNQPILNGYWRGLILSLYNGISWNHGWYNTSAFPPLQELSPNETADYEVLLEPHQKKWLFYLGYPEFSRPNLLFSLNYGLISQNHDLINQRFSYALKVQSNPYHQLSKRELFQTTQLPGNSNPRINVWAKEQFVKLNQNPQAFIAFLKNYIKENPFWYTLTPPLLKSNKNQMDQFWFDTQKGFCEHYASALTVILRSVGIPARIVVGYQGGEWNPLAQYLTIKQNDAHAWLEYWQEGIGWQEFDPTSFISSERIDPSIQEARAYRLNQTERYNLSGMSWLQRSRLFLESVRFFAERWLLFYNQETQRDLLQKAGLEEWNMAQLLQASITSLLLFIILYGMYYHWWQRRNRDPLLIEYHLLQKEFKRFNVSTHPSATLKQQCHSLIEKIPTLSPTISNFLYRYETLRLKRTEAHSKENKKQTILLFKSFRQVLSQKKPRKVSPH</sequence>
<dbReference type="Pfam" id="PF11992">
    <property type="entry name" value="TgpA_N"/>
    <property type="match status" value="1"/>
</dbReference>
<feature type="transmembrane region" description="Helical" evidence="1">
    <location>
        <begin position="163"/>
        <end position="181"/>
    </location>
</feature>
<dbReference type="EMBL" id="UGOW01000001">
    <property type="protein sequence ID" value="STY17385.1"/>
    <property type="molecule type" value="Genomic_DNA"/>
</dbReference>
<dbReference type="PANTHER" id="PTHR42736:SF1">
    <property type="entry name" value="PROTEIN-GLUTAMINE GAMMA-GLUTAMYLTRANSFERASE"/>
    <property type="match status" value="1"/>
</dbReference>
<feature type="transmembrane region" description="Helical" evidence="1">
    <location>
        <begin position="61"/>
        <end position="78"/>
    </location>
</feature>
<reference evidence="4 6" key="2">
    <citation type="submission" date="2018-06" db="EMBL/GenBank/DDBJ databases">
        <authorList>
            <consortium name="Pathogen Informatics"/>
            <person name="Doyle S."/>
        </authorList>
    </citation>
    <scope>NUCLEOTIDE SEQUENCE [LARGE SCALE GENOMIC DNA]</scope>
    <source>
        <strain evidence="4 6">NCTC12376</strain>
    </source>
</reference>
<dbReference type="InterPro" id="IPR002931">
    <property type="entry name" value="Transglutaminase-like"/>
</dbReference>
<dbReference type="InterPro" id="IPR052901">
    <property type="entry name" value="Bact_TGase-like"/>
</dbReference>
<organism evidence="4 6">
    <name type="scientific">Legionella quateirensis</name>
    <dbReference type="NCBI Taxonomy" id="45072"/>
    <lineage>
        <taxon>Bacteria</taxon>
        <taxon>Pseudomonadati</taxon>
        <taxon>Pseudomonadota</taxon>
        <taxon>Gammaproteobacteria</taxon>
        <taxon>Legionellales</taxon>
        <taxon>Legionellaceae</taxon>
        <taxon>Legionella</taxon>
    </lineage>
</organism>
<dbReference type="Proteomes" id="UP000254230">
    <property type="component" value="Unassembled WGS sequence"/>
</dbReference>
<reference evidence="3 5" key="1">
    <citation type="submission" date="2015-11" db="EMBL/GenBank/DDBJ databases">
        <title>Genomic analysis of 38 Legionella species identifies large and diverse effector repertoires.</title>
        <authorList>
            <person name="Burstein D."/>
            <person name="Amaro F."/>
            <person name="Zusman T."/>
            <person name="Lifshitz Z."/>
            <person name="Cohen O."/>
            <person name="Gilbert J.A."/>
            <person name="Pupko T."/>
            <person name="Shuman H.A."/>
            <person name="Segal G."/>
        </authorList>
    </citation>
    <scope>NUCLEOTIDE SEQUENCE [LARGE SCALE GENOMIC DNA]</scope>
    <source>
        <strain evidence="3 5">ATCC 49507</strain>
    </source>
</reference>
<name>A0A378KS32_9GAMM</name>
<dbReference type="STRING" id="45072.Lqua_1592"/>
<dbReference type="InterPro" id="IPR038765">
    <property type="entry name" value="Papain-like_cys_pep_sf"/>
</dbReference>
<feature type="transmembrane region" description="Helical" evidence="1">
    <location>
        <begin position="548"/>
        <end position="569"/>
    </location>
</feature>
<evidence type="ECO:0000313" key="4">
    <source>
        <dbReference type="EMBL" id="STY17385.1"/>
    </source>
</evidence>